<proteinExistence type="predicted"/>
<dbReference type="EMBL" id="UAVY01000007">
    <property type="protein sequence ID" value="SQB37007.1"/>
    <property type="molecule type" value="Genomic_DNA"/>
</dbReference>
<evidence type="ECO:0000313" key="2">
    <source>
        <dbReference type="Proteomes" id="UP000251584"/>
    </source>
</evidence>
<accession>A0A2X2WC01</accession>
<evidence type="ECO:0000313" key="1">
    <source>
        <dbReference type="EMBL" id="SQB37007.1"/>
    </source>
</evidence>
<gene>
    <name evidence="1" type="primary">hofM_2</name>
    <name evidence="1" type="ORF">NCTC10786_03830</name>
</gene>
<organism evidence="1 2">
    <name type="scientific">Citrobacter koseri</name>
    <name type="common">Citrobacter diversus</name>
    <dbReference type="NCBI Taxonomy" id="545"/>
    <lineage>
        <taxon>Bacteria</taxon>
        <taxon>Pseudomonadati</taxon>
        <taxon>Pseudomonadota</taxon>
        <taxon>Gammaproteobacteria</taxon>
        <taxon>Enterobacterales</taxon>
        <taxon>Enterobacteriaceae</taxon>
        <taxon>Citrobacter</taxon>
    </lineage>
</organism>
<name>A0A2X2WC01_CITKO</name>
<sequence length="79" mass="8784">MTKRQWLWATRYAWDENRYKRRPAPTVLPRPLSIAPESLTVCGAGGFEPWCAVAIRQPPVPPEGHTFAIALGLAMGAPR</sequence>
<reference evidence="1 2" key="1">
    <citation type="submission" date="2018-06" db="EMBL/GenBank/DDBJ databases">
        <authorList>
            <consortium name="Pathogen Informatics"/>
            <person name="Doyle S."/>
        </authorList>
    </citation>
    <scope>NUCLEOTIDE SEQUENCE [LARGE SCALE GENOMIC DNA]</scope>
    <source>
        <strain evidence="1 2">NCTC10786</strain>
    </source>
</reference>
<dbReference type="Proteomes" id="UP000251584">
    <property type="component" value="Unassembled WGS sequence"/>
</dbReference>
<dbReference type="AlphaFoldDB" id="A0A2X2WC01"/>
<protein>
    <submittedName>
        <fullName evidence="1">Fimbrial protein HofM</fullName>
    </submittedName>
</protein>